<dbReference type="InterPro" id="IPR028082">
    <property type="entry name" value="Peripla_BP_I"/>
</dbReference>
<evidence type="ECO:0000259" key="4">
    <source>
        <dbReference type="Pfam" id="PF13458"/>
    </source>
</evidence>
<comment type="similarity">
    <text evidence="1">Belongs to the leucine-binding protein family.</text>
</comment>
<dbReference type="SUPFAM" id="SSF53822">
    <property type="entry name" value="Periplasmic binding protein-like I"/>
    <property type="match status" value="1"/>
</dbReference>
<dbReference type="Proteomes" id="UP000265955">
    <property type="component" value="Unassembled WGS sequence"/>
</dbReference>
<dbReference type="RefSeq" id="WP_119772536.1">
    <property type="nucleotide sequence ID" value="NZ_QYUO01000003.1"/>
</dbReference>
<dbReference type="CDD" id="cd06327">
    <property type="entry name" value="PBP1_SBP-like"/>
    <property type="match status" value="1"/>
</dbReference>
<dbReference type="PANTHER" id="PTHR30483:SF6">
    <property type="entry name" value="PERIPLASMIC BINDING PROTEIN OF ABC TRANSPORTER FOR NATURAL AMINO ACIDS"/>
    <property type="match status" value="1"/>
</dbReference>
<dbReference type="OrthoDB" id="8887944at2"/>
<dbReference type="EMBL" id="QYUO01000003">
    <property type="protein sequence ID" value="RJF92578.1"/>
    <property type="molecule type" value="Genomic_DNA"/>
</dbReference>
<dbReference type="InterPro" id="IPR028081">
    <property type="entry name" value="Leu-bd"/>
</dbReference>
<dbReference type="Pfam" id="PF13458">
    <property type="entry name" value="Peripla_BP_6"/>
    <property type="match status" value="1"/>
</dbReference>
<gene>
    <name evidence="5" type="ORF">D3871_28710</name>
</gene>
<feature type="signal peptide" evidence="3">
    <location>
        <begin position="1"/>
        <end position="24"/>
    </location>
</feature>
<evidence type="ECO:0000256" key="2">
    <source>
        <dbReference type="ARBA" id="ARBA00022729"/>
    </source>
</evidence>
<reference evidence="6" key="1">
    <citation type="submission" date="2018-09" db="EMBL/GenBank/DDBJ databases">
        <authorList>
            <person name="Zhu H."/>
        </authorList>
    </citation>
    <scope>NUCLEOTIDE SEQUENCE [LARGE SCALE GENOMIC DNA]</scope>
    <source>
        <strain evidence="6">K1R23-30</strain>
    </source>
</reference>
<protein>
    <submittedName>
        <fullName evidence="5">ABC transporter substrate-binding protein</fullName>
    </submittedName>
</protein>
<evidence type="ECO:0000256" key="3">
    <source>
        <dbReference type="SAM" id="SignalP"/>
    </source>
</evidence>
<evidence type="ECO:0000313" key="6">
    <source>
        <dbReference type="Proteomes" id="UP000265955"/>
    </source>
</evidence>
<keyword evidence="2 3" id="KW-0732">Signal</keyword>
<comment type="caution">
    <text evidence="5">The sequence shown here is derived from an EMBL/GenBank/DDBJ whole genome shotgun (WGS) entry which is preliminary data.</text>
</comment>
<dbReference type="PANTHER" id="PTHR30483">
    <property type="entry name" value="LEUCINE-SPECIFIC-BINDING PROTEIN"/>
    <property type="match status" value="1"/>
</dbReference>
<keyword evidence="6" id="KW-1185">Reference proteome</keyword>
<feature type="chain" id="PRO_5017429888" evidence="3">
    <location>
        <begin position="25"/>
        <end position="407"/>
    </location>
</feature>
<feature type="domain" description="Leucine-binding protein" evidence="4">
    <location>
        <begin position="33"/>
        <end position="370"/>
    </location>
</feature>
<sequence length="407" mass="44032">MIRKKKLASALLLALAAIAQGTLAQNTVSGNVIKIGVLTDMTSLFSDIGGMGSVTAAKMAVEDFGGKVKGMPIELVFADHQNKTDVAAGKAREWFDTQNVDAVVDLLPSSVALAVAEVARQKDKIALVSGAGTSRLTNENCSPNTVHYTYDTYALASNTVNALANQANDSWYFLTVDYALGASLEKDATDAITANKGKKLGSIRHPTNASDVASYLLQAQASGAKVIALANAGGDLVSIMKQADQFGLLKTKKQTIAGLHVFISDVHSMGLPVAQGMVLTTGFYWDLNDQTRKWSHRFFERQKKMPTMNHAGIYSSVMHYLKAIESAGTDNAATVMARMKSTPINDFFAQNGRIREDGRMVHDMYLVEVKSPQESKKPWDYYKVKATIPADQAFLPLSKSVCPLIKK</sequence>
<accession>A0A3A3FJL3</accession>
<proteinExistence type="inferred from homology"/>
<organism evidence="5 6">
    <name type="scientific">Noviherbaspirillum saxi</name>
    <dbReference type="NCBI Taxonomy" id="2320863"/>
    <lineage>
        <taxon>Bacteria</taxon>
        <taxon>Pseudomonadati</taxon>
        <taxon>Pseudomonadota</taxon>
        <taxon>Betaproteobacteria</taxon>
        <taxon>Burkholderiales</taxon>
        <taxon>Oxalobacteraceae</taxon>
        <taxon>Noviherbaspirillum</taxon>
    </lineage>
</organism>
<name>A0A3A3FJL3_9BURK</name>
<evidence type="ECO:0000256" key="1">
    <source>
        <dbReference type="ARBA" id="ARBA00010062"/>
    </source>
</evidence>
<dbReference type="AlphaFoldDB" id="A0A3A3FJL3"/>
<dbReference type="Gene3D" id="3.40.50.2300">
    <property type="match status" value="2"/>
</dbReference>
<dbReference type="InterPro" id="IPR051010">
    <property type="entry name" value="BCAA_transport"/>
</dbReference>
<evidence type="ECO:0000313" key="5">
    <source>
        <dbReference type="EMBL" id="RJF92578.1"/>
    </source>
</evidence>